<reference evidence="1 2" key="1">
    <citation type="submission" date="2015-09" db="EMBL/GenBank/DDBJ databases">
        <authorList>
            <consortium name="Pathogen Informatics"/>
        </authorList>
    </citation>
    <scope>NUCLEOTIDE SEQUENCE [LARGE SCALE GENOMIC DNA]</scope>
    <source>
        <strain evidence="1 2">2789STDY5608891</strain>
    </source>
</reference>
<organism evidence="1 2">
    <name type="scientific">Eubacterium ramulus</name>
    <dbReference type="NCBI Taxonomy" id="39490"/>
    <lineage>
        <taxon>Bacteria</taxon>
        <taxon>Bacillati</taxon>
        <taxon>Bacillota</taxon>
        <taxon>Clostridia</taxon>
        <taxon>Eubacteriales</taxon>
        <taxon>Eubacteriaceae</taxon>
        <taxon>Eubacterium</taxon>
    </lineage>
</organism>
<dbReference type="Proteomes" id="UP000095492">
    <property type="component" value="Unassembled WGS sequence"/>
</dbReference>
<evidence type="ECO:0000313" key="1">
    <source>
        <dbReference type="EMBL" id="CUM87577.1"/>
    </source>
</evidence>
<proteinExistence type="predicted"/>
<evidence type="ECO:0000313" key="2">
    <source>
        <dbReference type="Proteomes" id="UP000095492"/>
    </source>
</evidence>
<accession>A0A173SCP9</accession>
<dbReference type="STRING" id="39490.ERS852448_00885"/>
<sequence>MITDFREQVKNDSLWIDESQIMHLPGVIQKEYELLRESIEKDDIFGSVFRLKDIYETCLKIPVIIAMIVIDSAIKRDDTYVPSTSEQLMQEKNAKIQENACAQKNDEEVFLQFRKIMAKMLRKPLSIGSWAELLNSICKCAGIFGFHEYLTELLNRTSILQRVQPHKNTDEERYDSIGNWRNKVIGHGTLMMDADIYWLQAYDLLEGLQAYFSKTADGVSVDDLYSHIYFEESDGIILNIAGKRYRDSEFVYEIDREKFFFDSYFNDQKYVEVTNYLSDTKRIDGNVYFQSRYQECFSNTENKQRKVREKIADSEEREVFACLNHTPHYEKPQFLINEIRQFMNDYPKGILYIQMERGMGKSTLAHHLDGRYQKGILQHDLNAIVRVYHIRDTLFRTENRIVDFYTSLDENLRSFDGKKRLEVDEEEYEMPDGRNLKQEIRKGEACAGQAFIEYLNLFRKRYEEELVEECEDPKLVYIIDGIDELNSDTENLLNSLPTNEQFRKMPDADHVYIVILSRLKTEETLTPTSAACIQKCEEMSGEHTLTVDGNNKQYVALLKRYIKLNFSGITEKACKQIIEKSHRKFLYVQPYIAMGDVIFQSGGKVTTAVVAENYIKELLKRYWGVSQRTLYLMFASIAVFGNIRLEEICHLILFHGVSFDAIGCMNDILPLLTVKRSDGADVYEYANEEFQKAVERICESALPEVIRRFRISLISWYDSVDQKSDGYEGQWEFYVKKLLLVDEYAQWLNMQNEEMYIKTVMSMDVKAPNTVYAKWISDTLDIDILRLLETMHFTILLESGRIERQWFGSVMHDPQIWKNPYKNKFMQCRYEFLNKFINHCKKHQKINVWFQYLVLEKTSLLRAYADFTAFEKIVDVWHDEKLVDYLIQSVESDLAEKKEWTYAVYLEVLLNIVEDERIQNKILHCLIMTYRFYINKNGSVSSRMLFEDVRREKMLMVLEKAQKSGLFKQSELNLIGEMLGEGYVFSTAVFRLQQYYDNMESCTPEEVLGRLESVLLPTYQLGFEVKDEDGLYQKSCVAIAEKLLQQVETLYQEQEYKQVHTILSHYELYRLLEICKKSEKEVLERWLFLYSMDARRLWNSDNVAGLEELQGTFRWVMRCYDEHIKEQPTRIGISVGGENWQEEDDWEKIYPLKYWEEDYILCCDWYTCSILPYASKKIEYSLTRGMGLLLQELFRSGDLEAYYILNRQIEVTYRKYGFTDRDLKGEIGSFESLRYMYWLAVRYDRSLQGYDHRTEAELYGILKKEYQIRWNYLRNCIRKLKNGDDTLESPQGIVRNTIRMFEFVKLIPDSIVCLEDAKEAYFDEMNAAKKKRKDNRLICEWIDQQLKNMSAINEQI</sequence>
<dbReference type="SUPFAM" id="SSF52540">
    <property type="entry name" value="P-loop containing nucleoside triphosphate hydrolases"/>
    <property type="match status" value="1"/>
</dbReference>
<protein>
    <submittedName>
        <fullName evidence="1">Uncharacterized protein</fullName>
    </submittedName>
</protein>
<dbReference type="OrthoDB" id="2986817at2"/>
<dbReference type="Gene3D" id="3.40.50.300">
    <property type="entry name" value="P-loop containing nucleotide triphosphate hydrolases"/>
    <property type="match status" value="1"/>
</dbReference>
<dbReference type="RefSeq" id="WP_055289607.1">
    <property type="nucleotide sequence ID" value="NZ_CP173382.1"/>
</dbReference>
<dbReference type="EMBL" id="CYYA01000004">
    <property type="protein sequence ID" value="CUM87577.1"/>
    <property type="molecule type" value="Genomic_DNA"/>
</dbReference>
<name>A0A173SCP9_EUBRA</name>
<dbReference type="InterPro" id="IPR027417">
    <property type="entry name" value="P-loop_NTPase"/>
</dbReference>
<dbReference type="GeneID" id="97391272"/>
<gene>
    <name evidence="1" type="ORF">ERS852448_00885</name>
</gene>